<dbReference type="Proteomes" id="UP001428290">
    <property type="component" value="Unassembled WGS sequence"/>
</dbReference>
<dbReference type="PANTHER" id="PTHR30006:SF25">
    <property type="entry name" value="PHOSPHOGLYCERATE TRANSPORT REGULATORY PROTEIN PGTC"/>
    <property type="match status" value="1"/>
</dbReference>
<evidence type="ECO:0000313" key="2">
    <source>
        <dbReference type="EMBL" id="GAA5528254.1"/>
    </source>
</evidence>
<name>A0ABP9WYI5_9CHLR</name>
<dbReference type="PANTHER" id="PTHR30006">
    <property type="entry name" value="THIAMINE-BINDING PERIPLASMIC PROTEIN-RELATED"/>
    <property type="match status" value="1"/>
</dbReference>
<dbReference type="EMBL" id="BAABRU010000006">
    <property type="protein sequence ID" value="GAA5528254.1"/>
    <property type="molecule type" value="Genomic_DNA"/>
</dbReference>
<evidence type="ECO:0008006" key="4">
    <source>
        <dbReference type="Google" id="ProtNLM"/>
    </source>
</evidence>
<evidence type="ECO:0000256" key="1">
    <source>
        <dbReference type="ARBA" id="ARBA00022729"/>
    </source>
</evidence>
<dbReference type="InterPro" id="IPR006059">
    <property type="entry name" value="SBP"/>
</dbReference>
<organism evidence="2 3">
    <name type="scientific">Herpetosiphon gulosus</name>
    <dbReference type="NCBI Taxonomy" id="1973496"/>
    <lineage>
        <taxon>Bacteria</taxon>
        <taxon>Bacillati</taxon>
        <taxon>Chloroflexota</taxon>
        <taxon>Chloroflexia</taxon>
        <taxon>Herpetosiphonales</taxon>
        <taxon>Herpetosiphonaceae</taxon>
        <taxon>Herpetosiphon</taxon>
    </lineage>
</organism>
<protein>
    <recommendedName>
        <fullName evidence="4">ABC transporter substrate-binding protein</fullName>
    </recommendedName>
</protein>
<dbReference type="PROSITE" id="PS51257">
    <property type="entry name" value="PROKAR_LIPOPROTEIN"/>
    <property type="match status" value="1"/>
</dbReference>
<keyword evidence="1" id="KW-0732">Signal</keyword>
<accession>A0ABP9WYI5</accession>
<dbReference type="Pfam" id="PF13416">
    <property type="entry name" value="SBP_bac_8"/>
    <property type="match status" value="1"/>
</dbReference>
<sequence length="380" mass="40921">MKSHFTRIVAQVFTVGLMASLISCGSTQTTPTVSQSAQSAQTSNADPALVEASKQEAAGILIYSIMSEKNWQPVIQGFNAKYPWIKVTTADLGAYEVFERYYTEAAGNARTADFISTTAPDGWINFIDKGEVQPYVSSEDAQIPELGKIAQGVYAASTDPMVFIWNKQLVADPPQTMAELVSMIDKDPSAMQGKLVSYDADGEGFGYGLNWFYTKAKGADGWKTLEAIGSSQPKILTSGGKMIDSVLSGESSIGYFVSNITVQPRLEAAQQLLGYSFVPDAQVVAVRGMAVTKHAASPNSAKLLIDYILSAEGQMAFSQGGLTAYRPDIAATAPLHLSQVSQAVGGEQNIIFSRPDKALADPQQRSQFLNQWKQALGRNQ</sequence>
<evidence type="ECO:0000313" key="3">
    <source>
        <dbReference type="Proteomes" id="UP001428290"/>
    </source>
</evidence>
<dbReference type="Gene3D" id="3.40.190.10">
    <property type="entry name" value="Periplasmic binding protein-like II"/>
    <property type="match status" value="2"/>
</dbReference>
<comment type="caution">
    <text evidence="2">The sequence shown here is derived from an EMBL/GenBank/DDBJ whole genome shotgun (WGS) entry which is preliminary data.</text>
</comment>
<dbReference type="RefSeq" id="WP_345721865.1">
    <property type="nucleotide sequence ID" value="NZ_BAABRU010000006.1"/>
</dbReference>
<dbReference type="SUPFAM" id="SSF53850">
    <property type="entry name" value="Periplasmic binding protein-like II"/>
    <property type="match status" value="1"/>
</dbReference>
<keyword evidence="3" id="KW-1185">Reference proteome</keyword>
<reference evidence="2 3" key="1">
    <citation type="submission" date="2024-02" db="EMBL/GenBank/DDBJ databases">
        <title>Herpetosiphon gulosus NBRC 112829.</title>
        <authorList>
            <person name="Ichikawa N."/>
            <person name="Katano-Makiyama Y."/>
            <person name="Hidaka K."/>
        </authorList>
    </citation>
    <scope>NUCLEOTIDE SEQUENCE [LARGE SCALE GENOMIC DNA]</scope>
    <source>
        <strain evidence="2 3">NBRC 112829</strain>
    </source>
</reference>
<gene>
    <name evidence="2" type="ORF">Hgul01_02052</name>
</gene>
<proteinExistence type="predicted"/>